<dbReference type="GeneID" id="123731693"/>
<keyword evidence="1" id="KW-1185">Reference proteome</keyword>
<protein>
    <submittedName>
        <fullName evidence="2">Uncharacterized protein isoform X2</fullName>
    </submittedName>
</protein>
<proteinExistence type="predicted"/>
<organism evidence="1 2">
    <name type="scientific">Salmo salar</name>
    <name type="common">Atlantic salmon</name>
    <dbReference type="NCBI Taxonomy" id="8030"/>
    <lineage>
        <taxon>Eukaryota</taxon>
        <taxon>Metazoa</taxon>
        <taxon>Chordata</taxon>
        <taxon>Craniata</taxon>
        <taxon>Vertebrata</taxon>
        <taxon>Euteleostomi</taxon>
        <taxon>Actinopterygii</taxon>
        <taxon>Neopterygii</taxon>
        <taxon>Teleostei</taxon>
        <taxon>Protacanthopterygii</taxon>
        <taxon>Salmoniformes</taxon>
        <taxon>Salmonidae</taxon>
        <taxon>Salmoninae</taxon>
        <taxon>Salmo</taxon>
    </lineage>
</organism>
<reference evidence="2" key="1">
    <citation type="submission" date="2025-08" db="UniProtKB">
        <authorList>
            <consortium name="RefSeq"/>
        </authorList>
    </citation>
    <scope>IDENTIFICATION</scope>
</reference>
<dbReference type="RefSeq" id="XP_045567056.1">
    <property type="nucleotide sequence ID" value="XM_045711100.1"/>
</dbReference>
<gene>
    <name evidence="2" type="primary">LOC123731693</name>
</gene>
<name>A0ABM3E7L7_SALSA</name>
<accession>A0ABM3E7L7</accession>
<dbReference type="Proteomes" id="UP001652741">
    <property type="component" value="Chromosome ssa02"/>
</dbReference>
<evidence type="ECO:0000313" key="2">
    <source>
        <dbReference type="RefSeq" id="XP_045567056.1"/>
    </source>
</evidence>
<evidence type="ECO:0000313" key="1">
    <source>
        <dbReference type="Proteomes" id="UP001652741"/>
    </source>
</evidence>
<sequence>MSSLSYSPPAEEEVCWTVKEEMEEEAVTVKREVAGEAVTVKEEEEAFRVKQEEAKEQDADVGVEGEITVTLDEEDVFGVKEEKTGNLINTMEIQLMNYLAGLWDSGDTVDALPGWAVGQWRYS</sequence>